<reference evidence="7 8" key="1">
    <citation type="journal article" date="2021" name="Int. J. Syst. Evol. Microbiol.">
        <title>Steroidobacter gossypii sp. nov., isolated from soil of cotton cropping field.</title>
        <authorList>
            <person name="Huang R."/>
            <person name="Yang S."/>
            <person name="Zhen C."/>
            <person name="Liu W."/>
        </authorList>
    </citation>
    <scope>NUCLEOTIDE SEQUENCE [LARGE SCALE GENOMIC DNA]</scope>
    <source>
        <strain evidence="7 8">S1-65</strain>
    </source>
</reference>
<dbReference type="PANTHER" id="PTHR43391:SF14">
    <property type="entry name" value="DEHYDROGENASE_REDUCTASE SDR FAMILY PROTEIN 7-LIKE"/>
    <property type="match status" value="1"/>
</dbReference>
<dbReference type="InterPro" id="IPR057326">
    <property type="entry name" value="KR_dom"/>
</dbReference>
<accession>A0ABS1X6R8</accession>
<comment type="caution">
    <text evidence="7">The sequence shown here is derived from an EMBL/GenBank/DDBJ whole genome shotgun (WGS) entry which is preliminary data.</text>
</comment>
<dbReference type="PROSITE" id="PS00061">
    <property type="entry name" value="ADH_SHORT"/>
    <property type="match status" value="1"/>
</dbReference>
<dbReference type="EMBL" id="JAEVLS010000012">
    <property type="protein sequence ID" value="MBM0108916.1"/>
    <property type="molecule type" value="Genomic_DNA"/>
</dbReference>
<evidence type="ECO:0000313" key="7">
    <source>
        <dbReference type="EMBL" id="MBM0108916.1"/>
    </source>
</evidence>
<dbReference type="Proteomes" id="UP000661077">
    <property type="component" value="Unassembled WGS sequence"/>
</dbReference>
<dbReference type="RefSeq" id="WP_203171088.1">
    <property type="nucleotide sequence ID" value="NZ_JAEVLS010000012.1"/>
</dbReference>
<evidence type="ECO:0000256" key="3">
    <source>
        <dbReference type="ARBA" id="ARBA00023002"/>
    </source>
</evidence>
<evidence type="ECO:0000256" key="4">
    <source>
        <dbReference type="RuleBase" id="RU000363"/>
    </source>
</evidence>
<dbReference type="InterPro" id="IPR036291">
    <property type="entry name" value="NAD(P)-bd_dom_sf"/>
</dbReference>
<dbReference type="PRINTS" id="PR00081">
    <property type="entry name" value="GDHRDH"/>
</dbReference>
<gene>
    <name evidence="7" type="ORF">JM946_29660</name>
</gene>
<evidence type="ECO:0000313" key="8">
    <source>
        <dbReference type="Proteomes" id="UP000661077"/>
    </source>
</evidence>
<protein>
    <submittedName>
        <fullName evidence="7">SDR family NAD(P)-dependent oxidoreductase</fullName>
    </submittedName>
</protein>
<evidence type="ECO:0000259" key="6">
    <source>
        <dbReference type="SMART" id="SM00822"/>
    </source>
</evidence>
<proteinExistence type="inferred from homology"/>
<sequence>MPIPIKDVQGKVAFITGGSSGIGLGIARALSDAGMKIVISYRTREHLSEAMKYLENARERVHAVELDVTNRDGIQAAAAEAIKVFGKIHVLVNNAGVYALGPFSEATRKDWDWMMNVNVGGVFNCLEVFLPHLRAHGEGSQIVTTASAWGLFAVENAAIYCASKAAVIMMMEVLRGELLPLNIGVSVYCPGAVFSRGWNSQRNRPTELGGLSHSTDTSKLAEHEASGRKLRDTGALMDPFEAGRIVLEGIRNNYLYILSHPEYEGAIRDRSEAVLASIPAHVQVPEARLAIAQPTLSNPSYTLERDRRRCLGRERSPTSKIVR</sequence>
<feature type="region of interest" description="Disordered" evidence="5">
    <location>
        <begin position="205"/>
        <end position="227"/>
    </location>
</feature>
<evidence type="ECO:0000256" key="5">
    <source>
        <dbReference type="SAM" id="MobiDB-lite"/>
    </source>
</evidence>
<keyword evidence="8" id="KW-1185">Reference proteome</keyword>
<evidence type="ECO:0000256" key="2">
    <source>
        <dbReference type="ARBA" id="ARBA00022857"/>
    </source>
</evidence>
<keyword evidence="2" id="KW-0521">NADP</keyword>
<dbReference type="Gene3D" id="3.40.50.720">
    <property type="entry name" value="NAD(P)-binding Rossmann-like Domain"/>
    <property type="match status" value="1"/>
</dbReference>
<comment type="similarity">
    <text evidence="1 4">Belongs to the short-chain dehydrogenases/reductases (SDR) family.</text>
</comment>
<dbReference type="PRINTS" id="PR00080">
    <property type="entry name" value="SDRFAMILY"/>
</dbReference>
<dbReference type="Pfam" id="PF00106">
    <property type="entry name" value="adh_short"/>
    <property type="match status" value="1"/>
</dbReference>
<dbReference type="SMART" id="SM00822">
    <property type="entry name" value="PKS_KR"/>
    <property type="match status" value="1"/>
</dbReference>
<feature type="domain" description="Ketoreductase" evidence="6">
    <location>
        <begin position="11"/>
        <end position="193"/>
    </location>
</feature>
<organism evidence="7 8">
    <name type="scientific">Steroidobacter gossypii</name>
    <dbReference type="NCBI Taxonomy" id="2805490"/>
    <lineage>
        <taxon>Bacteria</taxon>
        <taxon>Pseudomonadati</taxon>
        <taxon>Pseudomonadota</taxon>
        <taxon>Gammaproteobacteria</taxon>
        <taxon>Steroidobacterales</taxon>
        <taxon>Steroidobacteraceae</taxon>
        <taxon>Steroidobacter</taxon>
    </lineage>
</organism>
<dbReference type="PANTHER" id="PTHR43391">
    <property type="entry name" value="RETINOL DEHYDROGENASE-RELATED"/>
    <property type="match status" value="1"/>
</dbReference>
<dbReference type="CDD" id="cd05233">
    <property type="entry name" value="SDR_c"/>
    <property type="match status" value="1"/>
</dbReference>
<dbReference type="InterPro" id="IPR020904">
    <property type="entry name" value="Sc_DH/Rdtase_CS"/>
</dbReference>
<dbReference type="InterPro" id="IPR002347">
    <property type="entry name" value="SDR_fam"/>
</dbReference>
<dbReference type="SUPFAM" id="SSF51735">
    <property type="entry name" value="NAD(P)-binding Rossmann-fold domains"/>
    <property type="match status" value="1"/>
</dbReference>
<keyword evidence="3" id="KW-0560">Oxidoreductase</keyword>
<name>A0ABS1X6R8_9GAMM</name>
<evidence type="ECO:0000256" key="1">
    <source>
        <dbReference type="ARBA" id="ARBA00006484"/>
    </source>
</evidence>